<feature type="transmembrane region" description="Helical" evidence="1">
    <location>
        <begin position="40"/>
        <end position="60"/>
    </location>
</feature>
<evidence type="ECO:0000313" key="4">
    <source>
        <dbReference type="Proteomes" id="UP000233375"/>
    </source>
</evidence>
<keyword evidence="1" id="KW-0812">Transmembrane</keyword>
<accession>A0A2N0Z5A1</accession>
<dbReference type="EMBL" id="PISE01000011">
    <property type="protein sequence ID" value="PKG24705.1"/>
    <property type="molecule type" value="Genomic_DNA"/>
</dbReference>
<keyword evidence="4" id="KW-1185">Reference proteome</keyword>
<dbReference type="GO" id="GO:0008237">
    <property type="term" value="F:metallopeptidase activity"/>
    <property type="evidence" value="ECO:0007669"/>
    <property type="project" value="UniProtKB-KW"/>
</dbReference>
<dbReference type="GO" id="GO:0004175">
    <property type="term" value="F:endopeptidase activity"/>
    <property type="evidence" value="ECO:0007669"/>
    <property type="project" value="UniProtKB-ARBA"/>
</dbReference>
<organism evidence="3 4">
    <name type="scientific">Niallia nealsonii</name>
    <dbReference type="NCBI Taxonomy" id="115979"/>
    <lineage>
        <taxon>Bacteria</taxon>
        <taxon>Bacillati</taxon>
        <taxon>Bacillota</taxon>
        <taxon>Bacilli</taxon>
        <taxon>Bacillales</taxon>
        <taxon>Bacillaceae</taxon>
        <taxon>Niallia</taxon>
    </lineage>
</organism>
<sequence>MIELSNNLKLLLKIIGLELLLMFFYTVNGAYVTIAEPSSPVLQFIGLVPLAAGIFVYLLIKKKWNYYFFNKPKITKSDIQLSLPLLVVLLIILIGSKGLNAASIADLFFMFIMQFFFVAFIEETFYRGFMLKMLLSKGVKNAVLISSFLFGITHSLQLIGGQSVEETVLQIIYAFIVGLVLSLLIINKQSIILTIAFHGCNNFFNFMGNVENHIIYDYIIIAILLFHAIFLWKSMNRGEYIRKDIHFTG</sequence>
<evidence type="ECO:0000313" key="3">
    <source>
        <dbReference type="EMBL" id="PKG24705.1"/>
    </source>
</evidence>
<feature type="domain" description="CAAX prenyl protease 2/Lysostaphin resistance protein A-like" evidence="2">
    <location>
        <begin position="107"/>
        <end position="204"/>
    </location>
</feature>
<comment type="caution">
    <text evidence="3">The sequence shown here is derived from an EMBL/GenBank/DDBJ whole genome shotgun (WGS) entry which is preliminary data.</text>
</comment>
<name>A0A2N0Z5A1_9BACI</name>
<dbReference type="OrthoDB" id="371054at2"/>
<dbReference type="GO" id="GO:0006508">
    <property type="term" value="P:proteolysis"/>
    <property type="evidence" value="ECO:0007669"/>
    <property type="project" value="UniProtKB-KW"/>
</dbReference>
<evidence type="ECO:0000259" key="2">
    <source>
        <dbReference type="Pfam" id="PF02517"/>
    </source>
</evidence>
<keyword evidence="3" id="KW-0378">Hydrolase</keyword>
<proteinExistence type="predicted"/>
<feature type="transmembrane region" description="Helical" evidence="1">
    <location>
        <begin position="81"/>
        <end position="98"/>
    </location>
</feature>
<keyword evidence="3" id="KW-0645">Protease</keyword>
<protein>
    <submittedName>
        <fullName evidence="3">CPBP family intramembrane metalloprotease</fullName>
    </submittedName>
</protein>
<feature type="transmembrane region" description="Helical" evidence="1">
    <location>
        <begin position="12"/>
        <end position="34"/>
    </location>
</feature>
<dbReference type="InterPro" id="IPR003675">
    <property type="entry name" value="Rce1/LyrA-like_dom"/>
</dbReference>
<dbReference type="Proteomes" id="UP000233375">
    <property type="component" value="Unassembled WGS sequence"/>
</dbReference>
<dbReference type="AlphaFoldDB" id="A0A2N0Z5A1"/>
<dbReference type="Pfam" id="PF02517">
    <property type="entry name" value="Rce1-like"/>
    <property type="match status" value="1"/>
</dbReference>
<evidence type="ECO:0000256" key="1">
    <source>
        <dbReference type="SAM" id="Phobius"/>
    </source>
</evidence>
<feature type="transmembrane region" description="Helical" evidence="1">
    <location>
        <begin position="104"/>
        <end position="121"/>
    </location>
</feature>
<reference evidence="3 4" key="1">
    <citation type="journal article" date="2003" name="Int. J. Syst. Evol. Microbiol.">
        <title>Bacillus nealsonii sp. nov., isolated from a spacecraft-assembly facility, whose spores are gamma-radiation resistant.</title>
        <authorList>
            <person name="Venkateswaran K."/>
            <person name="Kempf M."/>
            <person name="Chen F."/>
            <person name="Satomi M."/>
            <person name="Nicholson W."/>
            <person name="Kern R."/>
        </authorList>
    </citation>
    <scope>NUCLEOTIDE SEQUENCE [LARGE SCALE GENOMIC DNA]</scope>
    <source>
        <strain evidence="3 4">FO-92</strain>
    </source>
</reference>
<dbReference type="GO" id="GO:0080120">
    <property type="term" value="P:CAAX-box protein maturation"/>
    <property type="evidence" value="ECO:0007669"/>
    <property type="project" value="UniProtKB-ARBA"/>
</dbReference>
<dbReference type="PANTHER" id="PTHR39430">
    <property type="entry name" value="MEMBRANE-ASSOCIATED PROTEASE-RELATED"/>
    <property type="match status" value="1"/>
</dbReference>
<feature type="transmembrane region" description="Helical" evidence="1">
    <location>
        <begin position="167"/>
        <end position="186"/>
    </location>
</feature>
<dbReference type="PANTHER" id="PTHR39430:SF1">
    <property type="entry name" value="PROTEASE"/>
    <property type="match status" value="1"/>
</dbReference>
<gene>
    <name evidence="3" type="ORF">CWS01_05490</name>
</gene>
<keyword evidence="3" id="KW-0482">Metalloprotease</keyword>
<keyword evidence="1" id="KW-1133">Transmembrane helix</keyword>
<feature type="transmembrane region" description="Helical" evidence="1">
    <location>
        <begin position="142"/>
        <end position="161"/>
    </location>
</feature>
<keyword evidence="1" id="KW-0472">Membrane</keyword>
<feature type="transmembrane region" description="Helical" evidence="1">
    <location>
        <begin position="214"/>
        <end position="232"/>
    </location>
</feature>